<sequence>MSLPKDKTTVGCKWVFNVKLNADGSLERYKARLVARGFTQTYGIDYQETFAPVAKLNTVRILLSIAANLEWPLHQLDVKNAFLNGEWEEEVYMDAPPGFEDQCRGKVCRLRKSLYGLKQSPRKYSRYSCGYREVSTACGGVNLSRLYMT</sequence>
<dbReference type="InterPro" id="IPR013103">
    <property type="entry name" value="RVT_2"/>
</dbReference>
<proteinExistence type="predicted"/>
<dbReference type="GO" id="GO:0016301">
    <property type="term" value="F:kinase activity"/>
    <property type="evidence" value="ECO:0007669"/>
    <property type="project" value="UniProtKB-KW"/>
</dbReference>
<dbReference type="AlphaFoldDB" id="A0A2Z7C6L6"/>
<protein>
    <submittedName>
        <fullName evidence="2">Cysteine-rich RLK (Receptor-like protein kinase) 8</fullName>
    </submittedName>
</protein>
<dbReference type="PANTHER" id="PTHR43383:SF2">
    <property type="entry name" value="AMIDOHYDROLASE 2 FAMILY PROTEIN"/>
    <property type="match status" value="1"/>
</dbReference>
<dbReference type="SUPFAM" id="SSF56672">
    <property type="entry name" value="DNA/RNA polymerases"/>
    <property type="match status" value="1"/>
</dbReference>
<name>A0A2Z7C6L6_9LAMI</name>
<evidence type="ECO:0000313" key="2">
    <source>
        <dbReference type="EMBL" id="KZV39905.1"/>
    </source>
</evidence>
<dbReference type="PANTHER" id="PTHR43383">
    <property type="entry name" value="NODULIN 6"/>
    <property type="match status" value="1"/>
</dbReference>
<dbReference type="OrthoDB" id="1929979at2759"/>
<dbReference type="Proteomes" id="UP000250235">
    <property type="component" value="Unassembled WGS sequence"/>
</dbReference>
<keyword evidence="2" id="KW-0675">Receptor</keyword>
<keyword evidence="2" id="KW-0418">Kinase</keyword>
<organism evidence="2 3">
    <name type="scientific">Dorcoceras hygrometricum</name>
    <dbReference type="NCBI Taxonomy" id="472368"/>
    <lineage>
        <taxon>Eukaryota</taxon>
        <taxon>Viridiplantae</taxon>
        <taxon>Streptophyta</taxon>
        <taxon>Embryophyta</taxon>
        <taxon>Tracheophyta</taxon>
        <taxon>Spermatophyta</taxon>
        <taxon>Magnoliopsida</taxon>
        <taxon>eudicotyledons</taxon>
        <taxon>Gunneridae</taxon>
        <taxon>Pentapetalae</taxon>
        <taxon>asterids</taxon>
        <taxon>lamiids</taxon>
        <taxon>Lamiales</taxon>
        <taxon>Gesneriaceae</taxon>
        <taxon>Didymocarpoideae</taxon>
        <taxon>Trichosporeae</taxon>
        <taxon>Loxocarpinae</taxon>
        <taxon>Dorcoceras</taxon>
    </lineage>
</organism>
<gene>
    <name evidence="2" type="ORF">F511_04545</name>
</gene>
<dbReference type="Pfam" id="PF07727">
    <property type="entry name" value="RVT_2"/>
    <property type="match status" value="1"/>
</dbReference>
<accession>A0A2Z7C6L6</accession>
<feature type="domain" description="Reverse transcriptase Ty1/copia-type" evidence="1">
    <location>
        <begin position="2"/>
        <end position="124"/>
    </location>
</feature>
<reference evidence="2 3" key="1">
    <citation type="journal article" date="2015" name="Proc. Natl. Acad. Sci. U.S.A.">
        <title>The resurrection genome of Boea hygrometrica: A blueprint for survival of dehydration.</title>
        <authorList>
            <person name="Xiao L."/>
            <person name="Yang G."/>
            <person name="Zhang L."/>
            <person name="Yang X."/>
            <person name="Zhao S."/>
            <person name="Ji Z."/>
            <person name="Zhou Q."/>
            <person name="Hu M."/>
            <person name="Wang Y."/>
            <person name="Chen M."/>
            <person name="Xu Y."/>
            <person name="Jin H."/>
            <person name="Xiao X."/>
            <person name="Hu G."/>
            <person name="Bao F."/>
            <person name="Hu Y."/>
            <person name="Wan P."/>
            <person name="Li L."/>
            <person name="Deng X."/>
            <person name="Kuang T."/>
            <person name="Xiang C."/>
            <person name="Zhu J.K."/>
            <person name="Oliver M.J."/>
            <person name="He Y."/>
        </authorList>
    </citation>
    <scope>NUCLEOTIDE SEQUENCE [LARGE SCALE GENOMIC DNA]</scope>
    <source>
        <strain evidence="3">cv. XS01</strain>
    </source>
</reference>
<evidence type="ECO:0000259" key="1">
    <source>
        <dbReference type="Pfam" id="PF07727"/>
    </source>
</evidence>
<dbReference type="InterPro" id="IPR043502">
    <property type="entry name" value="DNA/RNA_pol_sf"/>
</dbReference>
<keyword evidence="2" id="KW-0808">Transferase</keyword>
<keyword evidence="3" id="KW-1185">Reference proteome</keyword>
<evidence type="ECO:0000313" key="3">
    <source>
        <dbReference type="Proteomes" id="UP000250235"/>
    </source>
</evidence>
<dbReference type="EMBL" id="KV000873">
    <property type="protein sequence ID" value="KZV39905.1"/>
    <property type="molecule type" value="Genomic_DNA"/>
</dbReference>